<feature type="compositionally biased region" description="Polar residues" evidence="8">
    <location>
        <begin position="312"/>
        <end position="336"/>
    </location>
</feature>
<evidence type="ECO:0000256" key="3">
    <source>
        <dbReference type="ARBA" id="ARBA00022679"/>
    </source>
</evidence>
<feature type="compositionally biased region" description="Polar residues" evidence="8">
    <location>
        <begin position="207"/>
        <end position="217"/>
    </location>
</feature>
<evidence type="ECO:0000256" key="1">
    <source>
        <dbReference type="ARBA" id="ARBA00000900"/>
    </source>
</evidence>
<dbReference type="Pfam" id="PF17123">
    <property type="entry name" value="zf-RING_11"/>
    <property type="match status" value="1"/>
</dbReference>
<proteinExistence type="predicted"/>
<evidence type="ECO:0000256" key="6">
    <source>
        <dbReference type="ARBA" id="ARBA00022786"/>
    </source>
</evidence>
<evidence type="ECO:0000259" key="9">
    <source>
        <dbReference type="Pfam" id="PF17123"/>
    </source>
</evidence>
<evidence type="ECO:0000256" key="2">
    <source>
        <dbReference type="ARBA" id="ARBA00012483"/>
    </source>
</evidence>
<protein>
    <recommendedName>
        <fullName evidence="2">RING-type E3 ubiquitin transferase</fullName>
        <ecNumber evidence="2">2.3.2.27</ecNumber>
    </recommendedName>
</protein>
<dbReference type="GO" id="GO:0061630">
    <property type="term" value="F:ubiquitin protein ligase activity"/>
    <property type="evidence" value="ECO:0007669"/>
    <property type="project" value="UniProtKB-EC"/>
</dbReference>
<feature type="region of interest" description="Disordered" evidence="8">
    <location>
        <begin position="121"/>
        <end position="174"/>
    </location>
</feature>
<evidence type="ECO:0000256" key="5">
    <source>
        <dbReference type="ARBA" id="ARBA00022771"/>
    </source>
</evidence>
<dbReference type="GO" id="GO:0008270">
    <property type="term" value="F:zinc ion binding"/>
    <property type="evidence" value="ECO:0007669"/>
    <property type="project" value="UniProtKB-KW"/>
</dbReference>
<accession>A0A0E0BKF8</accession>
<dbReference type="InterPro" id="IPR001841">
    <property type="entry name" value="Znf_RING"/>
</dbReference>
<feature type="compositionally biased region" description="Basic residues" evidence="8">
    <location>
        <begin position="121"/>
        <end position="137"/>
    </location>
</feature>
<evidence type="ECO:0000256" key="7">
    <source>
        <dbReference type="ARBA" id="ARBA00022833"/>
    </source>
</evidence>
<comment type="catalytic activity">
    <reaction evidence="1">
        <text>S-ubiquitinyl-[E2 ubiquitin-conjugating enzyme]-L-cysteine + [acceptor protein]-L-lysine = [E2 ubiquitin-conjugating enzyme]-L-cysteine + N(6)-ubiquitinyl-[acceptor protein]-L-lysine.</text>
        <dbReference type="EC" id="2.3.2.27"/>
    </reaction>
</comment>
<sequence length="370" mass="39774">MEGLTSAAAFVEGGIQDACDDACSICLEAFCESDPSTLTGCKHEFHLQCILECQELLEVVERERNVRTNQTRNTTIFHHPALGDFEVQHQDELLQLPVVGNDAELEERILQHLAAAAAMGRSHHLGRREGHRGRSGSHGRPQFLVFSSHPNMPSAGSVSSSSVQGEVDNESSPVHTAGELSLHANTHEEAGNQSPGMLTYDADQDAVVSSGNSTPVSSPRFFNRRHSTGQSTPVNNDRAGPSDLQSFSDSLKSRLNAVSMKYKESITKSTRGWKERLFSRNSSVADLGSEVRREVNAGIASVSRMMERLETRGSNNGRTSDGPATSTSEVIPSTESSNERVTENNPTTAATSTSNTSTSSAPCVTTTGSN</sequence>
<dbReference type="Gramene" id="OGLUM11G17040.1">
    <property type="protein sequence ID" value="OGLUM11G17040.1"/>
    <property type="gene ID" value="OGLUM11G17040"/>
</dbReference>
<dbReference type="EnsemblPlants" id="OGLUM11G17040.1">
    <property type="protein sequence ID" value="OGLUM11G17040.1"/>
    <property type="gene ID" value="OGLUM11G17040"/>
</dbReference>
<feature type="domain" description="RING-type" evidence="9">
    <location>
        <begin position="23"/>
        <end position="50"/>
    </location>
</feature>
<dbReference type="AlphaFoldDB" id="A0A0E0BKF8"/>
<dbReference type="SUPFAM" id="SSF57850">
    <property type="entry name" value="RING/U-box"/>
    <property type="match status" value="1"/>
</dbReference>
<dbReference type="PANTHER" id="PTHR46463:SF78">
    <property type="entry name" value="RING-TYPE DOMAIN-CONTAINING PROTEIN"/>
    <property type="match status" value="1"/>
</dbReference>
<dbReference type="eggNOG" id="KOG0800">
    <property type="taxonomic scope" value="Eukaryota"/>
</dbReference>
<keyword evidence="6" id="KW-0833">Ubl conjugation pathway</keyword>
<organism evidence="10">
    <name type="scientific">Oryza glumipatula</name>
    <dbReference type="NCBI Taxonomy" id="40148"/>
    <lineage>
        <taxon>Eukaryota</taxon>
        <taxon>Viridiplantae</taxon>
        <taxon>Streptophyta</taxon>
        <taxon>Embryophyta</taxon>
        <taxon>Tracheophyta</taxon>
        <taxon>Spermatophyta</taxon>
        <taxon>Magnoliopsida</taxon>
        <taxon>Liliopsida</taxon>
        <taxon>Poales</taxon>
        <taxon>Poaceae</taxon>
        <taxon>BOP clade</taxon>
        <taxon>Oryzoideae</taxon>
        <taxon>Oryzeae</taxon>
        <taxon>Oryzinae</taxon>
        <taxon>Oryza</taxon>
    </lineage>
</organism>
<dbReference type="Gene3D" id="3.30.40.10">
    <property type="entry name" value="Zinc/RING finger domain, C3HC4 (zinc finger)"/>
    <property type="match status" value="1"/>
</dbReference>
<dbReference type="EC" id="2.3.2.27" evidence="2"/>
<evidence type="ECO:0000256" key="4">
    <source>
        <dbReference type="ARBA" id="ARBA00022723"/>
    </source>
</evidence>
<name>A0A0E0BKF8_9ORYZ</name>
<reference evidence="10" key="1">
    <citation type="submission" date="2015-04" db="UniProtKB">
        <authorList>
            <consortium name="EnsemblPlants"/>
        </authorList>
    </citation>
    <scope>IDENTIFICATION</scope>
</reference>
<dbReference type="HOGENOM" id="CLU_053463_0_0_1"/>
<evidence type="ECO:0000313" key="11">
    <source>
        <dbReference type="Proteomes" id="UP000026961"/>
    </source>
</evidence>
<evidence type="ECO:0000256" key="8">
    <source>
        <dbReference type="SAM" id="MobiDB-lite"/>
    </source>
</evidence>
<evidence type="ECO:0000313" key="10">
    <source>
        <dbReference type="EnsemblPlants" id="OGLUM11G17040.1"/>
    </source>
</evidence>
<keyword evidence="7" id="KW-0862">Zinc</keyword>
<dbReference type="STRING" id="40148.A0A0E0BKF8"/>
<keyword evidence="3" id="KW-0808">Transferase</keyword>
<dbReference type="InterPro" id="IPR013083">
    <property type="entry name" value="Znf_RING/FYVE/PHD"/>
</dbReference>
<feature type="compositionally biased region" description="Low complexity" evidence="8">
    <location>
        <begin position="344"/>
        <end position="362"/>
    </location>
</feature>
<keyword evidence="5" id="KW-0863">Zinc-finger</keyword>
<reference evidence="10" key="2">
    <citation type="submission" date="2018-05" db="EMBL/GenBank/DDBJ databases">
        <title>OgluRS3 (Oryza glumaepatula Reference Sequence Version 3).</title>
        <authorList>
            <person name="Zhang J."/>
            <person name="Kudrna D."/>
            <person name="Lee S."/>
            <person name="Talag J."/>
            <person name="Welchert J."/>
            <person name="Wing R.A."/>
        </authorList>
    </citation>
    <scope>NUCLEOTIDE SEQUENCE [LARGE SCALE GENOMIC DNA]</scope>
</reference>
<dbReference type="Proteomes" id="UP000026961">
    <property type="component" value="Chromosome 11"/>
</dbReference>
<keyword evidence="4" id="KW-0479">Metal-binding</keyword>
<keyword evidence="11" id="KW-1185">Reference proteome</keyword>
<feature type="region of interest" description="Disordered" evidence="8">
    <location>
        <begin position="207"/>
        <end position="244"/>
    </location>
</feature>
<feature type="region of interest" description="Disordered" evidence="8">
    <location>
        <begin position="311"/>
        <end position="370"/>
    </location>
</feature>
<dbReference type="PANTHER" id="PTHR46463">
    <property type="entry name" value="ZINC FINGER, RING/FYVE/PHD-TYPE"/>
    <property type="match status" value="1"/>
</dbReference>